<accession>A0AA38Y6B4</accession>
<comment type="similarity">
    <text evidence="2">Belongs to the FAD-binding monooxygenase family.</text>
</comment>
<dbReference type="AlphaFoldDB" id="A0AA38Y6B4"/>
<evidence type="ECO:0000256" key="3">
    <source>
        <dbReference type="ARBA" id="ARBA00022630"/>
    </source>
</evidence>
<dbReference type="Gene3D" id="3.50.50.60">
    <property type="entry name" value="FAD/NAD(P)-binding domain"/>
    <property type="match status" value="2"/>
</dbReference>
<proteinExistence type="inferred from homology"/>
<gene>
    <name evidence="6" type="ORF">H2204_005651</name>
</gene>
<organism evidence="6 7">
    <name type="scientific">Knufia peltigerae</name>
    <dbReference type="NCBI Taxonomy" id="1002370"/>
    <lineage>
        <taxon>Eukaryota</taxon>
        <taxon>Fungi</taxon>
        <taxon>Dikarya</taxon>
        <taxon>Ascomycota</taxon>
        <taxon>Pezizomycotina</taxon>
        <taxon>Eurotiomycetes</taxon>
        <taxon>Chaetothyriomycetidae</taxon>
        <taxon>Chaetothyriales</taxon>
        <taxon>Trichomeriaceae</taxon>
        <taxon>Knufia</taxon>
    </lineage>
</organism>
<dbReference type="SUPFAM" id="SSF51905">
    <property type="entry name" value="FAD/NAD(P)-binding domain"/>
    <property type="match status" value="2"/>
</dbReference>
<evidence type="ECO:0000313" key="7">
    <source>
        <dbReference type="Proteomes" id="UP001172681"/>
    </source>
</evidence>
<comment type="cofactor">
    <cofactor evidence="1">
        <name>FAD</name>
        <dbReference type="ChEBI" id="CHEBI:57692"/>
    </cofactor>
</comment>
<dbReference type="InterPro" id="IPR020946">
    <property type="entry name" value="Flavin_mOase-like"/>
</dbReference>
<dbReference type="InterPro" id="IPR036188">
    <property type="entry name" value="FAD/NAD-bd_sf"/>
</dbReference>
<keyword evidence="7" id="KW-1185">Reference proteome</keyword>
<evidence type="ECO:0000256" key="5">
    <source>
        <dbReference type="ARBA" id="ARBA00023002"/>
    </source>
</evidence>
<dbReference type="GO" id="GO:0050661">
    <property type="term" value="F:NADP binding"/>
    <property type="evidence" value="ECO:0007669"/>
    <property type="project" value="InterPro"/>
</dbReference>
<comment type="caution">
    <text evidence="6">The sequence shown here is derived from an EMBL/GenBank/DDBJ whole genome shotgun (WGS) entry which is preliminary data.</text>
</comment>
<keyword evidence="3" id="KW-0285">Flavoprotein</keyword>
<reference evidence="6" key="1">
    <citation type="submission" date="2022-10" db="EMBL/GenBank/DDBJ databases">
        <title>Culturing micro-colonial fungi from biological soil crusts in the Mojave desert and describing Neophaeococcomyces mojavensis, and introducing the new genera and species Taxawa tesnikishii.</title>
        <authorList>
            <person name="Kurbessoian T."/>
            <person name="Stajich J.E."/>
        </authorList>
    </citation>
    <scope>NUCLEOTIDE SEQUENCE</scope>
    <source>
        <strain evidence="6">TK_35</strain>
    </source>
</reference>
<evidence type="ECO:0008006" key="8">
    <source>
        <dbReference type="Google" id="ProtNLM"/>
    </source>
</evidence>
<dbReference type="Pfam" id="PF00743">
    <property type="entry name" value="FMO-like"/>
    <property type="match status" value="1"/>
</dbReference>
<dbReference type="EMBL" id="JAPDRN010000032">
    <property type="protein sequence ID" value="KAJ9635691.1"/>
    <property type="molecule type" value="Genomic_DNA"/>
</dbReference>
<keyword evidence="4" id="KW-0274">FAD</keyword>
<keyword evidence="5" id="KW-0560">Oxidoreductase</keyword>
<dbReference type="Proteomes" id="UP001172681">
    <property type="component" value="Unassembled WGS sequence"/>
</dbReference>
<dbReference type="InterPro" id="IPR051209">
    <property type="entry name" value="FAD-bind_Monooxygenase_sf"/>
</dbReference>
<dbReference type="PANTHER" id="PTHR42877">
    <property type="entry name" value="L-ORNITHINE N(5)-MONOOXYGENASE-RELATED"/>
    <property type="match status" value="1"/>
</dbReference>
<evidence type="ECO:0000256" key="2">
    <source>
        <dbReference type="ARBA" id="ARBA00010139"/>
    </source>
</evidence>
<evidence type="ECO:0000256" key="4">
    <source>
        <dbReference type="ARBA" id="ARBA00022827"/>
    </source>
</evidence>
<dbReference type="GO" id="GO:0004499">
    <property type="term" value="F:N,N-dimethylaniline monooxygenase activity"/>
    <property type="evidence" value="ECO:0007669"/>
    <property type="project" value="InterPro"/>
</dbReference>
<protein>
    <recommendedName>
        <fullName evidence="8">FAD/NAD(P)-binding domain-containing protein</fullName>
    </recommendedName>
</protein>
<dbReference type="PANTHER" id="PTHR42877:SF8">
    <property type="entry name" value="MONOOXYGENASE"/>
    <property type="match status" value="1"/>
</dbReference>
<name>A0AA38Y6B4_9EURO</name>
<dbReference type="GO" id="GO:0050660">
    <property type="term" value="F:flavin adenine dinucleotide binding"/>
    <property type="evidence" value="ECO:0007669"/>
    <property type="project" value="InterPro"/>
</dbReference>
<evidence type="ECO:0000313" key="6">
    <source>
        <dbReference type="EMBL" id="KAJ9635691.1"/>
    </source>
</evidence>
<evidence type="ECO:0000256" key="1">
    <source>
        <dbReference type="ARBA" id="ARBA00001974"/>
    </source>
</evidence>
<sequence>MAPALKTTNGTDHGGKRLGTFDYPPSPYRVLDQYHSKPSKIRVACAGAGATGLCCAYKMERMLEANSWELTLFEKNEQFGGTWWENTYPGVACDIPSHLYTFSWDPNPEWSHYFAHGSEIQQYFEGFAKRHDLHKYMKLRTKVTEINWDRNQGIWNITLEDMVTNKIWYDWAHVFINGTGILNTWKWPDIQGLSEFKGSIMHSARWNHDVDFKNKTVGVIGTGSTSVQIIPELQKVAKHVDVFMRSPTWISPPFGATALAALRGGDAPDPGKRQYTFTEQNKKRFREDPDYYLRFRKEIEAEINALFGMYMKGSDLQNTFRDVITKEMIRRIGPGNEKIKEFLIPKWSVGCRRVSPADGYLEALVTENVTPVFGDIDKVTESGVVVAGQEHKVEILVCATGFQPAFKPAFKVFNGSKTIDEDWGSGCNMYLGVSAPRFPNYFTIVGPGATWSNGTLIPGIETTVEYSIKMIKKMQTEGILSATVKQQALDDIYQHFDEFHKTTVWQEECRSWFKDGKVKNRVYLWPGPTIHFLKTIKDPRMEDYDFEYRYGNRFAFLGNGHVKATLADDVFALSPYVRNSDHPWTID</sequence>